<name>A0ABY5NNK2_9MICO</name>
<evidence type="ECO:0000313" key="6">
    <source>
        <dbReference type="Proteomes" id="UP001054811"/>
    </source>
</evidence>
<evidence type="ECO:0000256" key="2">
    <source>
        <dbReference type="ARBA" id="ARBA00012729"/>
    </source>
</evidence>
<dbReference type="GO" id="GO:0016787">
    <property type="term" value="F:hydrolase activity"/>
    <property type="evidence" value="ECO:0007669"/>
    <property type="project" value="UniProtKB-KW"/>
</dbReference>
<dbReference type="InterPro" id="IPR050314">
    <property type="entry name" value="Glycosyl_Hydrlase_18"/>
</dbReference>
<dbReference type="SUPFAM" id="SSF51445">
    <property type="entry name" value="(Trans)glycosidases"/>
    <property type="match status" value="1"/>
</dbReference>
<evidence type="ECO:0000313" key="5">
    <source>
        <dbReference type="EMBL" id="UUT36626.1"/>
    </source>
</evidence>
<gene>
    <name evidence="5" type="ORF">L2X98_27915</name>
</gene>
<dbReference type="InterPro" id="IPR017853">
    <property type="entry name" value="GH"/>
</dbReference>
<feature type="domain" description="GH18" evidence="4">
    <location>
        <begin position="1"/>
        <end position="276"/>
    </location>
</feature>
<dbReference type="PANTHER" id="PTHR11177">
    <property type="entry name" value="CHITINASE"/>
    <property type="match status" value="1"/>
</dbReference>
<protein>
    <recommendedName>
        <fullName evidence="2">chitinase</fullName>
        <ecNumber evidence="2">3.2.1.14</ecNumber>
    </recommendedName>
</protein>
<dbReference type="PROSITE" id="PS51910">
    <property type="entry name" value="GH18_2"/>
    <property type="match status" value="1"/>
</dbReference>
<evidence type="ECO:0000256" key="3">
    <source>
        <dbReference type="SAM" id="MobiDB-lite"/>
    </source>
</evidence>
<evidence type="ECO:0000259" key="4">
    <source>
        <dbReference type="PROSITE" id="PS51910"/>
    </source>
</evidence>
<dbReference type="InterPro" id="IPR001223">
    <property type="entry name" value="Glyco_hydro18_cat"/>
</dbReference>
<dbReference type="EC" id="3.2.1.14" evidence="2"/>
<accession>A0ABY5NNK2</accession>
<organism evidence="5 6">
    <name type="scientific">Microbacterium elymi</name>
    <dbReference type="NCBI Taxonomy" id="2909587"/>
    <lineage>
        <taxon>Bacteria</taxon>
        <taxon>Bacillati</taxon>
        <taxon>Actinomycetota</taxon>
        <taxon>Actinomycetes</taxon>
        <taxon>Micrococcales</taxon>
        <taxon>Microbacteriaceae</taxon>
        <taxon>Microbacterium</taxon>
    </lineage>
</organism>
<feature type="compositionally biased region" description="Basic and acidic residues" evidence="3">
    <location>
        <begin position="236"/>
        <end position="249"/>
    </location>
</feature>
<dbReference type="PANTHER" id="PTHR11177:SF317">
    <property type="entry name" value="CHITINASE 12-RELATED"/>
    <property type="match status" value="1"/>
</dbReference>
<sequence length="276" mass="30154">MDLDWEWPGAPDWAQEVGNTVDEHKDAANFLAFVKELRTQLNALTARTGSPYQISAFLPASPTVITAGGWNAADLFQYLDYGNLQGYDLWGSWADTTGYQGNIHGDSAHNWNLGLDTIVASYTDAGVDPAQAEPRHPRIRPGVEGCHGPAVGAGYRHPPAVLGRAEGSEAPDPSRLHRRGRLQRDVGIRPRHEGVLVVRRPVRGGREDDLGDRAGTRRHRLLGPRPGCRRQPVVGRGDRAAPRRPRPGERLAGCALPEHAGCGIPRLERADHVSLR</sequence>
<evidence type="ECO:0000256" key="1">
    <source>
        <dbReference type="ARBA" id="ARBA00000822"/>
    </source>
</evidence>
<comment type="catalytic activity">
    <reaction evidence="1">
        <text>Random endo-hydrolysis of N-acetyl-beta-D-glucosaminide (1-&gt;4)-beta-linkages in chitin and chitodextrins.</text>
        <dbReference type="EC" id="3.2.1.14"/>
    </reaction>
</comment>
<dbReference type="Gene3D" id="3.20.20.80">
    <property type="entry name" value="Glycosidases"/>
    <property type="match status" value="1"/>
</dbReference>
<proteinExistence type="predicted"/>
<dbReference type="EMBL" id="CP091139">
    <property type="protein sequence ID" value="UUT36626.1"/>
    <property type="molecule type" value="Genomic_DNA"/>
</dbReference>
<feature type="region of interest" description="Disordered" evidence="3">
    <location>
        <begin position="206"/>
        <end position="252"/>
    </location>
</feature>
<reference evidence="5" key="1">
    <citation type="submission" date="2022-01" db="EMBL/GenBank/DDBJ databases">
        <title>Microbacterium eymi and Microbacterium rhizovicinus sp. nov., isolated from the rhizospheric soil of Elymus tsukushiensis, a plant native to the Dokdo Islands, Republic of Korea.</title>
        <authorList>
            <person name="Hwang Y.J."/>
        </authorList>
    </citation>
    <scope>NUCLEOTIDE SEQUENCE</scope>
    <source>
        <strain evidence="5">KUDC0405</strain>
    </source>
</reference>
<keyword evidence="6" id="KW-1185">Reference proteome</keyword>
<dbReference type="Pfam" id="PF00704">
    <property type="entry name" value="Glyco_hydro_18"/>
    <property type="match status" value="1"/>
</dbReference>
<keyword evidence="5" id="KW-0378">Hydrolase</keyword>
<dbReference type="Proteomes" id="UP001054811">
    <property type="component" value="Chromosome"/>
</dbReference>
<feature type="compositionally biased region" description="Basic and acidic residues" evidence="3">
    <location>
        <begin position="206"/>
        <end position="215"/>
    </location>
</feature>